<gene>
    <name evidence="2" type="ordered locus">RHA1_ro00220</name>
</gene>
<protein>
    <submittedName>
        <fullName evidence="2">Uncharacterized protein</fullName>
    </submittedName>
</protein>
<reference evidence="3" key="1">
    <citation type="journal article" date="2006" name="Proc. Natl. Acad. Sci. U.S.A.">
        <title>The complete genome of Rhodococcus sp. RHA1 provides insights into a catabolic powerhouse.</title>
        <authorList>
            <person name="McLeod M.P."/>
            <person name="Warren R.L."/>
            <person name="Hsiao W.W.L."/>
            <person name="Araki N."/>
            <person name="Myhre M."/>
            <person name="Fernandes C."/>
            <person name="Miyazawa D."/>
            <person name="Wong W."/>
            <person name="Lillquist A.L."/>
            <person name="Wang D."/>
            <person name="Dosanjh M."/>
            <person name="Hara H."/>
            <person name="Petrescu A."/>
            <person name="Morin R.D."/>
            <person name="Yang G."/>
            <person name="Stott J.M."/>
            <person name="Schein J.E."/>
            <person name="Shin H."/>
            <person name="Smailus D."/>
            <person name="Siddiqui A.S."/>
            <person name="Marra M.A."/>
            <person name="Jones S.J.M."/>
            <person name="Holt R."/>
            <person name="Brinkman F.S.L."/>
            <person name="Miyauchi K."/>
            <person name="Fukuda M."/>
            <person name="Davies J.E."/>
            <person name="Mohn W.W."/>
            <person name="Eltis L.D."/>
        </authorList>
    </citation>
    <scope>NUCLEOTIDE SEQUENCE [LARGE SCALE GENOMIC DNA]</scope>
    <source>
        <strain evidence="3">RHA1</strain>
    </source>
</reference>
<dbReference type="AlphaFoldDB" id="Q0SK80"/>
<name>Q0SK80_RHOJR</name>
<proteinExistence type="predicted"/>
<organism evidence="2 3">
    <name type="scientific">Rhodococcus jostii (strain RHA1)</name>
    <dbReference type="NCBI Taxonomy" id="101510"/>
    <lineage>
        <taxon>Bacteria</taxon>
        <taxon>Bacillati</taxon>
        <taxon>Actinomycetota</taxon>
        <taxon>Actinomycetes</taxon>
        <taxon>Mycobacteriales</taxon>
        <taxon>Nocardiaceae</taxon>
        <taxon>Rhodococcus</taxon>
    </lineage>
</organism>
<feature type="region of interest" description="Disordered" evidence="1">
    <location>
        <begin position="66"/>
        <end position="98"/>
    </location>
</feature>
<evidence type="ECO:0000256" key="1">
    <source>
        <dbReference type="SAM" id="MobiDB-lite"/>
    </source>
</evidence>
<evidence type="ECO:0000313" key="3">
    <source>
        <dbReference type="Proteomes" id="UP000008710"/>
    </source>
</evidence>
<feature type="compositionally biased region" description="Basic and acidic residues" evidence="1">
    <location>
        <begin position="66"/>
        <end position="77"/>
    </location>
</feature>
<evidence type="ECO:0000313" key="2">
    <source>
        <dbReference type="EMBL" id="ABG92056.1"/>
    </source>
</evidence>
<sequence length="125" mass="13620">MPRLQIGVPWPVGGILSAKDVSTCRTLQVEPLDEGVHESGACLHRRSVRRGRSRPVTRQIHSDDAVAGLDQRRDLIPPRRGGGCEARRQHHARRGSAVTVHGVVDSSTAGFDGQHCFSYPPTVRG</sequence>
<dbReference type="Proteomes" id="UP000008710">
    <property type="component" value="Chromosome"/>
</dbReference>
<accession>Q0SK80</accession>
<dbReference type="HOGENOM" id="CLU_1990934_0_0_11"/>
<dbReference type="EMBL" id="CP000431">
    <property type="protein sequence ID" value="ABG92056.1"/>
    <property type="molecule type" value="Genomic_DNA"/>
</dbReference>
<dbReference type="KEGG" id="rha:RHA1_ro00220"/>